<proteinExistence type="predicted"/>
<reference evidence="1" key="1">
    <citation type="journal article" date="2012" name="Proc. Natl. Acad. Sci. U.S.A.">
        <title>Antigenic diversity is generated by distinct evolutionary mechanisms in African trypanosome species.</title>
        <authorList>
            <person name="Jackson A.P."/>
            <person name="Berry A."/>
            <person name="Aslett M."/>
            <person name="Allison H.C."/>
            <person name="Burton P."/>
            <person name="Vavrova-Anderson J."/>
            <person name="Brown R."/>
            <person name="Browne H."/>
            <person name="Corton N."/>
            <person name="Hauser H."/>
            <person name="Gamble J."/>
            <person name="Gilderthorp R."/>
            <person name="Marcello L."/>
            <person name="McQuillan J."/>
            <person name="Otto T.D."/>
            <person name="Quail M.A."/>
            <person name="Sanders M.J."/>
            <person name="van Tonder A."/>
            <person name="Ginger M.L."/>
            <person name="Field M.C."/>
            <person name="Barry J.D."/>
            <person name="Hertz-Fowler C."/>
            <person name="Berriman M."/>
        </authorList>
    </citation>
    <scope>NUCLEOTIDE SEQUENCE</scope>
    <source>
        <strain evidence="1">IL3000</strain>
    </source>
</reference>
<dbReference type="EMBL" id="HE575320">
    <property type="protein sequence ID" value="CCC91702.1"/>
    <property type="molecule type" value="Genomic_DNA"/>
</dbReference>
<dbReference type="AlphaFoldDB" id="G0UQP1"/>
<organism evidence="1">
    <name type="scientific">Trypanosoma congolense (strain IL3000)</name>
    <dbReference type="NCBI Taxonomy" id="1068625"/>
    <lineage>
        <taxon>Eukaryota</taxon>
        <taxon>Discoba</taxon>
        <taxon>Euglenozoa</taxon>
        <taxon>Kinetoplastea</taxon>
        <taxon>Metakinetoplastina</taxon>
        <taxon>Trypanosomatida</taxon>
        <taxon>Trypanosomatidae</taxon>
        <taxon>Trypanosoma</taxon>
        <taxon>Nannomonas</taxon>
    </lineage>
</organism>
<evidence type="ECO:0000313" key="1">
    <source>
        <dbReference type="EMBL" id="CCC91702.1"/>
    </source>
</evidence>
<accession>G0UQP1</accession>
<gene>
    <name evidence="1" type="ORF">TCIL3000_7_5160</name>
</gene>
<sequence>MFDTRIHTHIYIYIYIYMPLTENGVSMAKFKWPSFNIIRSSPTPHLHHCFFFFFFLEHLFPRCTTDAYFHVLFSAVFHCFPHLVQCLRPFRWLLFEHKFDFCVGTFFFFFGNDVTVDNVMFLPIAILSPSIACLYVLPQPLLH</sequence>
<protein>
    <submittedName>
        <fullName evidence="1">Uncharacterized protein</fullName>
    </submittedName>
</protein>
<name>G0UQP1_TRYCI</name>